<dbReference type="AlphaFoldDB" id="A0A1Y5F8M1"/>
<dbReference type="Proteomes" id="UP000196531">
    <property type="component" value="Unassembled WGS sequence"/>
</dbReference>
<proteinExistence type="predicted"/>
<reference evidence="4" key="1">
    <citation type="journal article" date="2017" name="Proc. Natl. Acad. Sci. U.S.A.">
        <title>Simulation of Deepwater Horizon oil plume reveals substrate specialization within a complex community of hydrocarbon-degraders.</title>
        <authorList>
            <person name="Hu P."/>
            <person name="Dubinsky E.A."/>
            <person name="Probst A.J."/>
            <person name="Wang J."/>
            <person name="Sieber C.M.K."/>
            <person name="Tom L.M."/>
            <person name="Gardinali P."/>
            <person name="Banfield J.F."/>
            <person name="Atlas R.M."/>
            <person name="Andersen G.L."/>
        </authorList>
    </citation>
    <scope>NUCLEOTIDE SEQUENCE [LARGE SCALE GENOMIC DNA]</scope>
</reference>
<protein>
    <recommendedName>
        <fullName evidence="2">Lipid/polyisoprenoid-binding YceI-like domain-containing protein</fullName>
    </recommendedName>
</protein>
<accession>A0A1Y5F8M1</accession>
<dbReference type="SUPFAM" id="SSF101874">
    <property type="entry name" value="YceI-like"/>
    <property type="match status" value="1"/>
</dbReference>
<dbReference type="Pfam" id="PF04264">
    <property type="entry name" value="YceI"/>
    <property type="match status" value="1"/>
</dbReference>
<evidence type="ECO:0000313" key="3">
    <source>
        <dbReference type="EMBL" id="OUR93520.1"/>
    </source>
</evidence>
<dbReference type="PANTHER" id="PTHR34406">
    <property type="entry name" value="PROTEIN YCEI"/>
    <property type="match status" value="1"/>
</dbReference>
<feature type="chain" id="PRO_5012192986" description="Lipid/polyisoprenoid-binding YceI-like domain-containing protein" evidence="1">
    <location>
        <begin position="19"/>
        <end position="192"/>
    </location>
</feature>
<evidence type="ECO:0000256" key="1">
    <source>
        <dbReference type="SAM" id="SignalP"/>
    </source>
</evidence>
<organism evidence="3 4">
    <name type="scientific">Halobacteriovorax marinus</name>
    <dbReference type="NCBI Taxonomy" id="97084"/>
    <lineage>
        <taxon>Bacteria</taxon>
        <taxon>Pseudomonadati</taxon>
        <taxon>Bdellovibrionota</taxon>
        <taxon>Bacteriovoracia</taxon>
        <taxon>Bacteriovoracales</taxon>
        <taxon>Halobacteriovoraceae</taxon>
        <taxon>Halobacteriovorax</taxon>
    </lineage>
</organism>
<evidence type="ECO:0000313" key="4">
    <source>
        <dbReference type="Proteomes" id="UP000196531"/>
    </source>
</evidence>
<sequence>MKKILILIIALCSTAIFAAKGTMNVDTKTSKVKWIATKVTGSHDGHIKLKKGNLVFKDRELVGGELVIDMGTITCDDVKSAEYNKKFVAHLNNDDFFSVTKFKTAKLVVKSARLGKGGHFDVTADLTIKGITKPIMFRANINHGKNGVVADAEIKFNRTHYGIKYGSGSYFTDLGDKMIHDDVVLKVKLSAK</sequence>
<name>A0A1Y5F8M1_9BACT</name>
<feature type="domain" description="Lipid/polyisoprenoid-binding YceI-like" evidence="2">
    <location>
        <begin position="22"/>
        <end position="192"/>
    </location>
</feature>
<dbReference type="InterPro" id="IPR007372">
    <property type="entry name" value="Lipid/polyisoprenoid-bd_YceI"/>
</dbReference>
<gene>
    <name evidence="3" type="ORF">A9Q84_18785</name>
</gene>
<dbReference type="Gene3D" id="2.40.128.110">
    <property type="entry name" value="Lipid/polyisoprenoid-binding, YceI-like"/>
    <property type="match status" value="1"/>
</dbReference>
<dbReference type="SMART" id="SM00867">
    <property type="entry name" value="YceI"/>
    <property type="match status" value="1"/>
</dbReference>
<feature type="signal peptide" evidence="1">
    <location>
        <begin position="1"/>
        <end position="18"/>
    </location>
</feature>
<keyword evidence="1" id="KW-0732">Signal</keyword>
<dbReference type="EMBL" id="MAAO01000015">
    <property type="protein sequence ID" value="OUR93520.1"/>
    <property type="molecule type" value="Genomic_DNA"/>
</dbReference>
<dbReference type="InterPro" id="IPR036761">
    <property type="entry name" value="TTHA0802/YceI-like_sf"/>
</dbReference>
<dbReference type="PANTHER" id="PTHR34406:SF1">
    <property type="entry name" value="PROTEIN YCEI"/>
    <property type="match status" value="1"/>
</dbReference>
<comment type="caution">
    <text evidence="3">The sequence shown here is derived from an EMBL/GenBank/DDBJ whole genome shotgun (WGS) entry which is preliminary data.</text>
</comment>
<evidence type="ECO:0000259" key="2">
    <source>
        <dbReference type="SMART" id="SM00867"/>
    </source>
</evidence>